<dbReference type="InterPro" id="IPR036388">
    <property type="entry name" value="WH-like_DNA-bd_sf"/>
</dbReference>
<dbReference type="GO" id="GO:0043565">
    <property type="term" value="F:sequence-specific DNA binding"/>
    <property type="evidence" value="ECO:0007669"/>
    <property type="project" value="InterPro"/>
</dbReference>
<dbReference type="Gene3D" id="1.10.10.10">
    <property type="entry name" value="Winged helix-like DNA-binding domain superfamily/Winged helix DNA-binding domain"/>
    <property type="match status" value="1"/>
</dbReference>
<dbReference type="SUPFAM" id="SSF54909">
    <property type="entry name" value="Dimeric alpha+beta barrel"/>
    <property type="match status" value="1"/>
</dbReference>
<keyword evidence="1" id="KW-0805">Transcription regulation</keyword>
<dbReference type="Pfam" id="PF01037">
    <property type="entry name" value="AsnC_trans_reg"/>
    <property type="match status" value="1"/>
</dbReference>
<evidence type="ECO:0000313" key="6">
    <source>
        <dbReference type="Proteomes" id="UP000525923"/>
    </source>
</evidence>
<evidence type="ECO:0000256" key="2">
    <source>
        <dbReference type="ARBA" id="ARBA00023125"/>
    </source>
</evidence>
<accession>A0A7W8CT95</accession>
<dbReference type="GO" id="GO:0043200">
    <property type="term" value="P:response to amino acid"/>
    <property type="evidence" value="ECO:0007669"/>
    <property type="project" value="TreeGrafter"/>
</dbReference>
<dbReference type="InterPro" id="IPR036390">
    <property type="entry name" value="WH_DNA-bd_sf"/>
</dbReference>
<dbReference type="PROSITE" id="PS00519">
    <property type="entry name" value="HTH_ASNC_1"/>
    <property type="match status" value="1"/>
</dbReference>
<dbReference type="AlphaFoldDB" id="A0A7W8CT95"/>
<dbReference type="InterPro" id="IPR019885">
    <property type="entry name" value="Tscrpt_reg_HTH_AsnC-type_CS"/>
</dbReference>
<keyword evidence="6" id="KW-1185">Reference proteome</keyword>
<dbReference type="InterPro" id="IPR011991">
    <property type="entry name" value="ArsR-like_HTH"/>
</dbReference>
<dbReference type="CDD" id="cd00090">
    <property type="entry name" value="HTH_ARSR"/>
    <property type="match status" value="1"/>
</dbReference>
<evidence type="ECO:0000256" key="1">
    <source>
        <dbReference type="ARBA" id="ARBA00023015"/>
    </source>
</evidence>
<protein>
    <submittedName>
        <fullName evidence="5">DNA-binding Lrp family transcriptional regulator</fullName>
    </submittedName>
</protein>
<dbReference type="OrthoDB" id="34294at2"/>
<dbReference type="PANTHER" id="PTHR30154:SF34">
    <property type="entry name" value="TRANSCRIPTIONAL REGULATOR AZLB"/>
    <property type="match status" value="1"/>
</dbReference>
<evidence type="ECO:0000259" key="4">
    <source>
        <dbReference type="PROSITE" id="PS50956"/>
    </source>
</evidence>
<dbReference type="PRINTS" id="PR00033">
    <property type="entry name" value="HTHASNC"/>
</dbReference>
<keyword evidence="2 5" id="KW-0238">DNA-binding</keyword>
<dbReference type="EMBL" id="JACHHE010000003">
    <property type="protein sequence ID" value="MBB5179944.1"/>
    <property type="molecule type" value="Genomic_DNA"/>
</dbReference>
<dbReference type="InterPro" id="IPR019888">
    <property type="entry name" value="Tscrpt_reg_AsnC-like"/>
</dbReference>
<gene>
    <name evidence="5" type="ORF">HNQ44_001368</name>
</gene>
<dbReference type="Pfam" id="PF13412">
    <property type="entry name" value="HTH_24"/>
    <property type="match status" value="1"/>
</dbReference>
<dbReference type="SUPFAM" id="SSF46785">
    <property type="entry name" value="Winged helix' DNA-binding domain"/>
    <property type="match status" value="1"/>
</dbReference>
<dbReference type="Gene3D" id="3.30.70.920">
    <property type="match status" value="1"/>
</dbReference>
<evidence type="ECO:0000313" key="5">
    <source>
        <dbReference type="EMBL" id="MBB5179944.1"/>
    </source>
</evidence>
<dbReference type="GO" id="GO:0005829">
    <property type="term" value="C:cytosol"/>
    <property type="evidence" value="ECO:0007669"/>
    <property type="project" value="TreeGrafter"/>
</dbReference>
<dbReference type="InterPro" id="IPR011008">
    <property type="entry name" value="Dimeric_a/b-barrel"/>
</dbReference>
<feature type="domain" description="HTH asnC-type" evidence="4">
    <location>
        <begin position="9"/>
        <end position="70"/>
    </location>
</feature>
<sequence length="167" mass="19088">MEKVVSKVLDGVDVRILDILQKQAELSHTEIAKRVNLSSPAIHTRIKRLENEGYINQQVAILNPEKLGFDLLCFIFITTDLHQADELEKLEQALEKMPEVLECQCITGEYDYLLKVANRNRQDLQLFIRKLNKLGISKIQTNLALREVKYSTVLPINETTENNGGAR</sequence>
<dbReference type="SMART" id="SM00344">
    <property type="entry name" value="HTH_ASNC"/>
    <property type="match status" value="1"/>
</dbReference>
<comment type="caution">
    <text evidence="5">The sequence shown here is derived from an EMBL/GenBank/DDBJ whole genome shotgun (WGS) entry which is preliminary data.</text>
</comment>
<evidence type="ECO:0000256" key="3">
    <source>
        <dbReference type="ARBA" id="ARBA00023163"/>
    </source>
</evidence>
<dbReference type="PROSITE" id="PS50956">
    <property type="entry name" value="HTH_ASNC_2"/>
    <property type="match status" value="1"/>
</dbReference>
<dbReference type="InterPro" id="IPR019887">
    <property type="entry name" value="Tscrpt_reg_AsnC/Lrp_C"/>
</dbReference>
<dbReference type="PANTHER" id="PTHR30154">
    <property type="entry name" value="LEUCINE-RESPONSIVE REGULATORY PROTEIN"/>
    <property type="match status" value="1"/>
</dbReference>
<dbReference type="Proteomes" id="UP000525923">
    <property type="component" value="Unassembled WGS sequence"/>
</dbReference>
<reference evidence="5 6" key="1">
    <citation type="submission" date="2020-08" db="EMBL/GenBank/DDBJ databases">
        <title>Genomic Encyclopedia of Type Strains, Phase IV (KMG-IV): sequencing the most valuable type-strain genomes for metagenomic binning, comparative biology and taxonomic classification.</title>
        <authorList>
            <person name="Goeker M."/>
        </authorList>
    </citation>
    <scope>NUCLEOTIDE SEQUENCE [LARGE SCALE GENOMIC DNA]</scope>
    <source>
        <strain evidence="5 6">DSM 15895</strain>
    </source>
</reference>
<organism evidence="5 6">
    <name type="scientific">Planococcus koreensis</name>
    <dbReference type="NCBI Taxonomy" id="112331"/>
    <lineage>
        <taxon>Bacteria</taxon>
        <taxon>Bacillati</taxon>
        <taxon>Bacillota</taxon>
        <taxon>Bacilli</taxon>
        <taxon>Bacillales</taxon>
        <taxon>Caryophanaceae</taxon>
        <taxon>Planococcus</taxon>
    </lineage>
</organism>
<keyword evidence="3" id="KW-0804">Transcription</keyword>
<dbReference type="InterPro" id="IPR000485">
    <property type="entry name" value="AsnC-type_HTH_dom"/>
</dbReference>
<name>A0A7W8CT95_9BACL</name>
<dbReference type="RefSeq" id="WP_135504301.1">
    <property type="nucleotide sequence ID" value="NZ_JACHHE010000003.1"/>
</dbReference>
<proteinExistence type="predicted"/>